<dbReference type="SUPFAM" id="SSF56672">
    <property type="entry name" value="DNA/RNA polymerases"/>
    <property type="match status" value="1"/>
</dbReference>
<dbReference type="GO" id="GO:0035613">
    <property type="term" value="F:RNA stem-loop binding"/>
    <property type="evidence" value="ECO:0007669"/>
    <property type="project" value="TreeGrafter"/>
</dbReference>
<dbReference type="Gene3D" id="3.30.70.270">
    <property type="match status" value="2"/>
</dbReference>
<dbReference type="InterPro" id="IPR043502">
    <property type="entry name" value="DNA/RNA_pol_sf"/>
</dbReference>
<organism evidence="10 11">
    <name type="scientific">Scytalopus superciliaris</name>
    <dbReference type="NCBI Taxonomy" id="312124"/>
    <lineage>
        <taxon>Eukaryota</taxon>
        <taxon>Metazoa</taxon>
        <taxon>Chordata</taxon>
        <taxon>Craniata</taxon>
        <taxon>Vertebrata</taxon>
        <taxon>Euteleostomi</taxon>
        <taxon>Archelosauria</taxon>
        <taxon>Archosauria</taxon>
        <taxon>Dinosauria</taxon>
        <taxon>Saurischia</taxon>
        <taxon>Theropoda</taxon>
        <taxon>Coelurosauria</taxon>
        <taxon>Aves</taxon>
        <taxon>Neognathae</taxon>
        <taxon>Neoaves</taxon>
        <taxon>Telluraves</taxon>
        <taxon>Australaves</taxon>
        <taxon>Passeriformes</taxon>
        <taxon>Rhinocryptidae</taxon>
        <taxon>Scytalopus</taxon>
    </lineage>
</organism>
<evidence type="ECO:0000256" key="7">
    <source>
        <dbReference type="ARBA" id="ARBA00022801"/>
    </source>
</evidence>
<dbReference type="PROSITE" id="PS50878">
    <property type="entry name" value="RT_POL"/>
    <property type="match status" value="1"/>
</dbReference>
<feature type="non-terminal residue" evidence="10">
    <location>
        <position position="84"/>
    </location>
</feature>
<evidence type="ECO:0000259" key="9">
    <source>
        <dbReference type="PROSITE" id="PS50878"/>
    </source>
</evidence>
<feature type="domain" description="Reverse transcriptase" evidence="9">
    <location>
        <begin position="1"/>
        <end position="60"/>
    </location>
</feature>
<dbReference type="GO" id="GO:0004523">
    <property type="term" value="F:RNA-DNA hybrid ribonuclease activity"/>
    <property type="evidence" value="ECO:0007669"/>
    <property type="project" value="UniProtKB-EC"/>
</dbReference>
<evidence type="ECO:0000256" key="5">
    <source>
        <dbReference type="ARBA" id="ARBA00022722"/>
    </source>
</evidence>
<reference evidence="10 11" key="1">
    <citation type="submission" date="2019-09" db="EMBL/GenBank/DDBJ databases">
        <title>Bird 10,000 Genomes (B10K) Project - Family phase.</title>
        <authorList>
            <person name="Zhang G."/>
        </authorList>
    </citation>
    <scope>NUCLEOTIDE SEQUENCE [LARGE SCALE GENOMIC DNA]</scope>
    <source>
        <strain evidence="10">B10K-DU-002-46</strain>
        <tissue evidence="10">Muscle</tissue>
    </source>
</reference>
<dbReference type="Pfam" id="PF00078">
    <property type="entry name" value="RVT_1"/>
    <property type="match status" value="1"/>
</dbReference>
<keyword evidence="6" id="KW-0255">Endonuclease</keyword>
<evidence type="ECO:0000313" key="10">
    <source>
        <dbReference type="EMBL" id="NXP24586.1"/>
    </source>
</evidence>
<sequence>TYPEAILYHYMDDILLASEDSESLLQLRTAVISTLNKKGFEISPEKIQLSAPWKYLGYKISEQTIQPMCVAIPETVRTLHDLQS</sequence>
<dbReference type="EMBL" id="VXBX01006132">
    <property type="protein sequence ID" value="NXP24586.1"/>
    <property type="molecule type" value="Genomic_DNA"/>
</dbReference>
<dbReference type="PANTHER" id="PTHR41694">
    <property type="entry name" value="ENDOGENOUS RETROVIRUS GROUP K MEMBER POL PROTEIN"/>
    <property type="match status" value="1"/>
</dbReference>
<evidence type="ECO:0000256" key="3">
    <source>
        <dbReference type="ARBA" id="ARBA00022679"/>
    </source>
</evidence>
<keyword evidence="5" id="KW-0540">Nuclease</keyword>
<feature type="non-terminal residue" evidence="10">
    <location>
        <position position="1"/>
    </location>
</feature>
<keyword evidence="11" id="KW-1185">Reference proteome</keyword>
<gene>
    <name evidence="10" type="primary">Hervk</name>
    <name evidence="10" type="ORF">SCYSUP_R15625</name>
</gene>
<dbReference type="AlphaFoldDB" id="A0A7L1YPH2"/>
<dbReference type="InterPro" id="IPR043128">
    <property type="entry name" value="Rev_trsase/Diguanyl_cyclase"/>
</dbReference>
<dbReference type="PANTHER" id="PTHR41694:SF3">
    <property type="entry name" value="RNA-DIRECTED DNA POLYMERASE-RELATED"/>
    <property type="match status" value="1"/>
</dbReference>
<keyword evidence="4" id="KW-0548">Nucleotidyltransferase</keyword>
<dbReference type="GO" id="GO:0003964">
    <property type="term" value="F:RNA-directed DNA polymerase activity"/>
    <property type="evidence" value="ECO:0007669"/>
    <property type="project" value="UniProtKB-KW"/>
</dbReference>
<dbReference type="InterPro" id="IPR000477">
    <property type="entry name" value="RT_dom"/>
</dbReference>
<keyword evidence="7" id="KW-0378">Hydrolase</keyword>
<evidence type="ECO:0000313" key="11">
    <source>
        <dbReference type="Proteomes" id="UP000580825"/>
    </source>
</evidence>
<evidence type="ECO:0000256" key="2">
    <source>
        <dbReference type="ARBA" id="ARBA00012180"/>
    </source>
</evidence>
<proteinExistence type="inferred from homology"/>
<evidence type="ECO:0000256" key="6">
    <source>
        <dbReference type="ARBA" id="ARBA00022759"/>
    </source>
</evidence>
<comment type="caution">
    <text evidence="10">The sequence shown here is derived from an EMBL/GenBank/DDBJ whole genome shotgun (WGS) entry which is preliminary data.</text>
</comment>
<dbReference type="Proteomes" id="UP000580825">
    <property type="component" value="Unassembled WGS sequence"/>
</dbReference>
<evidence type="ECO:0000256" key="4">
    <source>
        <dbReference type="ARBA" id="ARBA00022695"/>
    </source>
</evidence>
<keyword evidence="3" id="KW-0808">Transferase</keyword>
<comment type="similarity">
    <text evidence="1">Belongs to the beta type-B retroviral polymerase family. HERV class-II K(HML-2) pol subfamily.</text>
</comment>
<accession>A0A7L1YPH2</accession>
<dbReference type="EC" id="3.1.26.4" evidence="2"/>
<name>A0A7L1YPH2_9PASS</name>
<evidence type="ECO:0000256" key="8">
    <source>
        <dbReference type="ARBA" id="ARBA00022918"/>
    </source>
</evidence>
<keyword evidence="8" id="KW-0695">RNA-directed DNA polymerase</keyword>
<evidence type="ECO:0000256" key="1">
    <source>
        <dbReference type="ARBA" id="ARBA00010879"/>
    </source>
</evidence>
<protein>
    <recommendedName>
        <fullName evidence="2">ribonuclease H</fullName>
        <ecNumber evidence="2">3.1.26.4</ecNumber>
    </recommendedName>
</protein>